<comment type="similarity">
    <text evidence="9">Belongs to the GSP H family.</text>
</comment>
<dbReference type="GO" id="GO:0005886">
    <property type="term" value="C:plasma membrane"/>
    <property type="evidence" value="ECO:0007669"/>
    <property type="project" value="UniProtKB-SubCell"/>
</dbReference>
<comment type="caution">
    <text evidence="13">The sequence shown here is derived from an EMBL/GenBank/DDBJ whole genome shotgun (WGS) entry which is preliminary data.</text>
</comment>
<keyword evidence="14" id="KW-1185">Reference proteome</keyword>
<proteinExistence type="inferred from homology"/>
<sequence length="176" mass="18365">MFIDCHLSYPARLLSRGFTLVELCVVLAVLGILASLAMPAMQQLVRNNQVSTLSNDLLAALRQARAQALASGVPVRVVPQGGDDWQRGWQVNADGVALLEYAASGEIRIEPLAGAEGEIRFLPRGTLASGQAGFRVWSPADPDSGRVIAISLSGHAAVTPCAESPAGCPSAEAPHG</sequence>
<comment type="subcellular location">
    <subcellularLocation>
        <location evidence="1">Cell inner membrane</location>
        <topology evidence="1">Single-pass membrane protein</topology>
    </subcellularLocation>
</comment>
<evidence type="ECO:0000256" key="2">
    <source>
        <dbReference type="ARBA" id="ARBA00021549"/>
    </source>
</evidence>
<evidence type="ECO:0000313" key="14">
    <source>
        <dbReference type="Proteomes" id="UP000482578"/>
    </source>
</evidence>
<evidence type="ECO:0000256" key="3">
    <source>
        <dbReference type="ARBA" id="ARBA00022475"/>
    </source>
</evidence>
<gene>
    <name evidence="13" type="ORF">GZH52_09970</name>
</gene>
<feature type="domain" description="General secretion pathway GspH" evidence="12">
    <location>
        <begin position="55"/>
        <end position="154"/>
    </location>
</feature>
<dbReference type="Pfam" id="PF12019">
    <property type="entry name" value="GspH"/>
    <property type="match status" value="1"/>
</dbReference>
<accession>A0A6B2KSM7</accession>
<keyword evidence="4" id="KW-0488">Methylation</keyword>
<keyword evidence="6 11" id="KW-0812">Transmembrane</keyword>
<feature type="transmembrane region" description="Helical" evidence="11">
    <location>
        <begin position="17"/>
        <end position="38"/>
    </location>
</feature>
<organism evidence="13 14">
    <name type="scientific">Crenobacter caeni</name>
    <dbReference type="NCBI Taxonomy" id="2705474"/>
    <lineage>
        <taxon>Bacteria</taxon>
        <taxon>Pseudomonadati</taxon>
        <taxon>Pseudomonadota</taxon>
        <taxon>Betaproteobacteria</taxon>
        <taxon>Neisseriales</taxon>
        <taxon>Neisseriaceae</taxon>
        <taxon>Crenobacter</taxon>
    </lineage>
</organism>
<evidence type="ECO:0000256" key="10">
    <source>
        <dbReference type="ARBA" id="ARBA00030775"/>
    </source>
</evidence>
<protein>
    <recommendedName>
        <fullName evidence="2">Type II secretion system protein H</fullName>
    </recommendedName>
    <alternativeName>
        <fullName evidence="10">General secretion pathway protein H</fullName>
    </alternativeName>
</protein>
<evidence type="ECO:0000256" key="5">
    <source>
        <dbReference type="ARBA" id="ARBA00022519"/>
    </source>
</evidence>
<keyword evidence="8 11" id="KW-0472">Membrane</keyword>
<evidence type="ECO:0000256" key="6">
    <source>
        <dbReference type="ARBA" id="ARBA00022692"/>
    </source>
</evidence>
<dbReference type="GO" id="GO:0015627">
    <property type="term" value="C:type II protein secretion system complex"/>
    <property type="evidence" value="ECO:0007669"/>
    <property type="project" value="InterPro"/>
</dbReference>
<reference evidence="13 14" key="1">
    <citation type="submission" date="2020-02" db="EMBL/GenBank/DDBJ databases">
        <authorList>
            <person name="Yang Z."/>
        </authorList>
    </citation>
    <scope>NUCLEOTIDE SEQUENCE [LARGE SCALE GENOMIC DNA]</scope>
    <source>
        <strain evidence="13 14">HX-7-9</strain>
    </source>
</reference>
<dbReference type="Gene3D" id="3.55.40.10">
    <property type="entry name" value="minor pseudopilin epsh domain"/>
    <property type="match status" value="1"/>
</dbReference>
<evidence type="ECO:0000256" key="4">
    <source>
        <dbReference type="ARBA" id="ARBA00022481"/>
    </source>
</evidence>
<dbReference type="AlphaFoldDB" id="A0A6B2KSM7"/>
<evidence type="ECO:0000313" key="13">
    <source>
        <dbReference type="EMBL" id="NDV13114.1"/>
    </source>
</evidence>
<evidence type="ECO:0000256" key="1">
    <source>
        <dbReference type="ARBA" id="ARBA00004377"/>
    </source>
</evidence>
<dbReference type="InterPro" id="IPR045584">
    <property type="entry name" value="Pilin-like"/>
</dbReference>
<name>A0A6B2KSM7_9NEIS</name>
<dbReference type="Proteomes" id="UP000482578">
    <property type="component" value="Unassembled WGS sequence"/>
</dbReference>
<keyword evidence="5" id="KW-0997">Cell inner membrane</keyword>
<keyword evidence="3" id="KW-1003">Cell membrane</keyword>
<dbReference type="EMBL" id="JAAGAA010000007">
    <property type="protein sequence ID" value="NDV13114.1"/>
    <property type="molecule type" value="Genomic_DNA"/>
</dbReference>
<evidence type="ECO:0000259" key="12">
    <source>
        <dbReference type="Pfam" id="PF12019"/>
    </source>
</evidence>
<evidence type="ECO:0000256" key="11">
    <source>
        <dbReference type="SAM" id="Phobius"/>
    </source>
</evidence>
<keyword evidence="7 11" id="KW-1133">Transmembrane helix</keyword>
<dbReference type="InterPro" id="IPR022346">
    <property type="entry name" value="T2SS_GspH"/>
</dbReference>
<evidence type="ECO:0000256" key="8">
    <source>
        <dbReference type="ARBA" id="ARBA00023136"/>
    </source>
</evidence>
<dbReference type="NCBIfam" id="TIGR02532">
    <property type="entry name" value="IV_pilin_GFxxxE"/>
    <property type="match status" value="1"/>
</dbReference>
<dbReference type="SUPFAM" id="SSF54523">
    <property type="entry name" value="Pili subunits"/>
    <property type="match status" value="1"/>
</dbReference>
<dbReference type="GO" id="GO:0015628">
    <property type="term" value="P:protein secretion by the type II secretion system"/>
    <property type="evidence" value="ECO:0007669"/>
    <property type="project" value="InterPro"/>
</dbReference>
<evidence type="ECO:0000256" key="9">
    <source>
        <dbReference type="ARBA" id="ARBA00025772"/>
    </source>
</evidence>
<dbReference type="InterPro" id="IPR012902">
    <property type="entry name" value="N_methyl_site"/>
</dbReference>
<dbReference type="Pfam" id="PF07963">
    <property type="entry name" value="N_methyl"/>
    <property type="match status" value="1"/>
</dbReference>
<evidence type="ECO:0000256" key="7">
    <source>
        <dbReference type="ARBA" id="ARBA00022989"/>
    </source>
</evidence>